<dbReference type="InterPro" id="IPR014942">
    <property type="entry name" value="AbiEii"/>
</dbReference>
<organism evidence="1 2">
    <name type="scientific">Xylocopilactobacillus apicola</name>
    <dbReference type="NCBI Taxonomy" id="2932184"/>
    <lineage>
        <taxon>Bacteria</taxon>
        <taxon>Bacillati</taxon>
        <taxon>Bacillota</taxon>
        <taxon>Bacilli</taxon>
        <taxon>Lactobacillales</taxon>
        <taxon>Lactobacillaceae</taxon>
        <taxon>Xylocopilactobacillus</taxon>
    </lineage>
</organism>
<proteinExistence type="predicted"/>
<dbReference type="Proteomes" id="UP001321861">
    <property type="component" value="Chromosome"/>
</dbReference>
<evidence type="ECO:0000313" key="2">
    <source>
        <dbReference type="Proteomes" id="UP001321861"/>
    </source>
</evidence>
<protein>
    <submittedName>
        <fullName evidence="1">Nucleotidyltransferase</fullName>
    </submittedName>
</protein>
<evidence type="ECO:0000313" key="1">
    <source>
        <dbReference type="EMBL" id="BDR57819.1"/>
    </source>
</evidence>
<gene>
    <name evidence="1" type="ORF">XA3_02600</name>
</gene>
<dbReference type="AlphaFoldDB" id="A0AAU9D268"/>
<dbReference type="Pfam" id="PF08843">
    <property type="entry name" value="AbiEii"/>
    <property type="match status" value="1"/>
</dbReference>
<reference evidence="1 2" key="1">
    <citation type="journal article" date="2023" name="Microbiol. Spectr.">
        <title>Symbiosis of Carpenter Bees with Uncharacterized Lactic Acid Bacteria Showing NAD Auxotrophy.</title>
        <authorList>
            <person name="Kawasaki S."/>
            <person name="Ozawa K."/>
            <person name="Mori T."/>
            <person name="Yamamoto A."/>
            <person name="Ito M."/>
            <person name="Ohkuma M."/>
            <person name="Sakamoto M."/>
            <person name="Matsutani M."/>
        </authorList>
    </citation>
    <scope>NUCLEOTIDE SEQUENCE [LARGE SCALE GENOMIC DNA]</scope>
    <source>
        <strain evidence="1 2">XA3</strain>
    </source>
</reference>
<dbReference type="EMBL" id="AP026802">
    <property type="protein sequence ID" value="BDR57819.1"/>
    <property type="molecule type" value="Genomic_DNA"/>
</dbReference>
<sequence>MLELFELSEKNRKDIYRLTANELLINEAIIEKDYWIVSMLDILFSSSQFKDVFAFKGGTSLSKAYHKIDRFSEDIDLILDWRVLGYQSNEPWKERSKTQQIKFNKEANKKASDWIENIFVPDLSKIIKTFNIENFSATISKDDSQTVQIIYPNAFKDSSILQEIRLEIGPLAAMTPTALKDISAFVTNFLPDSFEKSIVSVPTIESKRTFWEKVTILHKEANRINNSTPKRYSRHYYDVYKLAQSEVKNNAFDDIELLQEVIDFKTKFYPDNSAKYEDAKLGKIKLLPNEKQLDNVQEDYNIMKNMFFGKIPDLKDILDELKELEKEISLLKF</sequence>
<dbReference type="KEGG" id="xap:XA3_02600"/>
<name>A0AAU9D268_9LACO</name>
<dbReference type="Gene3D" id="3.10.450.620">
    <property type="entry name" value="JHP933, nucleotidyltransferase-like core domain"/>
    <property type="match status" value="1"/>
</dbReference>
<accession>A0AAU9D268</accession>
<keyword evidence="2" id="KW-1185">Reference proteome</keyword>